<evidence type="ECO:0000313" key="3">
    <source>
        <dbReference type="EMBL" id="KAJ8955434.1"/>
    </source>
</evidence>
<organism evidence="3 4">
    <name type="scientific">Aromia moschata</name>
    <dbReference type="NCBI Taxonomy" id="1265417"/>
    <lineage>
        <taxon>Eukaryota</taxon>
        <taxon>Metazoa</taxon>
        <taxon>Ecdysozoa</taxon>
        <taxon>Arthropoda</taxon>
        <taxon>Hexapoda</taxon>
        <taxon>Insecta</taxon>
        <taxon>Pterygota</taxon>
        <taxon>Neoptera</taxon>
        <taxon>Endopterygota</taxon>
        <taxon>Coleoptera</taxon>
        <taxon>Polyphaga</taxon>
        <taxon>Cucujiformia</taxon>
        <taxon>Chrysomeloidea</taxon>
        <taxon>Cerambycidae</taxon>
        <taxon>Cerambycinae</taxon>
        <taxon>Callichromatini</taxon>
        <taxon>Aromia</taxon>
    </lineage>
</organism>
<keyword evidence="4" id="KW-1185">Reference proteome</keyword>
<sequence>MGHAFVYVFAAICGLITAQETTTEFYTTTDSAGRADGKITKGNDTPTSEFAVPGKPTNLTVLDFTSSSIYLQWANPLKKNGMIEGYRVYYITNNITKPLTEYTISVKPFTQKHEGAQSESVMATTDIGGPSAPRVLNLRWERPKNFFYSIDYYYVYINLGNRLYNNITISASKDHLETTYTLKNVTTDTYYHVQIQASREAIELAD</sequence>
<feature type="domain" description="Fibronectin type-III" evidence="2">
    <location>
        <begin position="53"/>
        <end position="115"/>
    </location>
</feature>
<dbReference type="InterPro" id="IPR050713">
    <property type="entry name" value="RTP_Phos/Ushers"/>
</dbReference>
<feature type="domain" description="Fibronectin type-III" evidence="2">
    <location>
        <begin position="120"/>
        <end position="204"/>
    </location>
</feature>
<proteinExistence type="predicted"/>
<dbReference type="CDD" id="cd00063">
    <property type="entry name" value="FN3"/>
    <property type="match status" value="2"/>
</dbReference>
<evidence type="ECO:0000256" key="1">
    <source>
        <dbReference type="SAM" id="SignalP"/>
    </source>
</evidence>
<dbReference type="InterPro" id="IPR003961">
    <property type="entry name" value="FN3_dom"/>
</dbReference>
<dbReference type="SUPFAM" id="SSF49265">
    <property type="entry name" value="Fibronectin type III"/>
    <property type="match status" value="1"/>
</dbReference>
<dbReference type="EMBL" id="JAPWTK010000038">
    <property type="protein sequence ID" value="KAJ8955434.1"/>
    <property type="molecule type" value="Genomic_DNA"/>
</dbReference>
<dbReference type="SMART" id="SM00060">
    <property type="entry name" value="FN3"/>
    <property type="match status" value="2"/>
</dbReference>
<dbReference type="GO" id="GO:0016020">
    <property type="term" value="C:membrane"/>
    <property type="evidence" value="ECO:0007669"/>
    <property type="project" value="UniProtKB-SubCell"/>
</dbReference>
<keyword evidence="1" id="KW-0732">Signal</keyword>
<dbReference type="Pfam" id="PF00041">
    <property type="entry name" value="fn3"/>
    <property type="match status" value="1"/>
</dbReference>
<name>A0AAV8YV69_9CUCU</name>
<dbReference type="InterPro" id="IPR013783">
    <property type="entry name" value="Ig-like_fold"/>
</dbReference>
<accession>A0AAV8YV69</accession>
<evidence type="ECO:0000259" key="2">
    <source>
        <dbReference type="SMART" id="SM00060"/>
    </source>
</evidence>
<dbReference type="Gene3D" id="2.60.40.10">
    <property type="entry name" value="Immunoglobulins"/>
    <property type="match status" value="2"/>
</dbReference>
<dbReference type="PANTHER" id="PTHR46957:SF3">
    <property type="entry name" value="CYTOKINE RECEPTOR"/>
    <property type="match status" value="1"/>
</dbReference>
<evidence type="ECO:0000313" key="4">
    <source>
        <dbReference type="Proteomes" id="UP001162162"/>
    </source>
</evidence>
<protein>
    <recommendedName>
        <fullName evidence="2">Fibronectin type-III domain-containing protein</fullName>
    </recommendedName>
</protein>
<gene>
    <name evidence="3" type="ORF">NQ318_003533</name>
</gene>
<feature type="signal peptide" evidence="1">
    <location>
        <begin position="1"/>
        <end position="18"/>
    </location>
</feature>
<dbReference type="InterPro" id="IPR036116">
    <property type="entry name" value="FN3_sf"/>
</dbReference>
<dbReference type="AlphaFoldDB" id="A0AAV8YV69"/>
<dbReference type="Proteomes" id="UP001162162">
    <property type="component" value="Unassembled WGS sequence"/>
</dbReference>
<reference evidence="3" key="1">
    <citation type="journal article" date="2023" name="Insect Mol. Biol.">
        <title>Genome sequencing provides insights into the evolution of gene families encoding plant cell wall-degrading enzymes in longhorned beetles.</title>
        <authorList>
            <person name="Shin N.R."/>
            <person name="Okamura Y."/>
            <person name="Kirsch R."/>
            <person name="Pauchet Y."/>
        </authorList>
    </citation>
    <scope>NUCLEOTIDE SEQUENCE</scope>
    <source>
        <strain evidence="3">AMC_N1</strain>
    </source>
</reference>
<dbReference type="PANTHER" id="PTHR46957">
    <property type="entry name" value="CYTOKINE RECEPTOR"/>
    <property type="match status" value="1"/>
</dbReference>
<feature type="chain" id="PRO_5043361819" description="Fibronectin type-III domain-containing protein" evidence="1">
    <location>
        <begin position="19"/>
        <end position="206"/>
    </location>
</feature>
<comment type="caution">
    <text evidence="3">The sequence shown here is derived from an EMBL/GenBank/DDBJ whole genome shotgun (WGS) entry which is preliminary data.</text>
</comment>